<dbReference type="Proteomes" id="UP000053593">
    <property type="component" value="Unassembled WGS sequence"/>
</dbReference>
<dbReference type="AlphaFoldDB" id="A0A0D0CHC4"/>
<sequence length="71" mass="7883">LVPPPPPSSSSGLRNRARRFKRRPKLGSETSRTVAKAQGFHTRSGFPPCITSTGFFLTTFIGTLVRFLVRH</sequence>
<feature type="region of interest" description="Disordered" evidence="1">
    <location>
        <begin position="1"/>
        <end position="36"/>
    </location>
</feature>
<organism evidence="3 4">
    <name type="scientific">Collybiopsis luxurians FD-317 M1</name>
    <dbReference type="NCBI Taxonomy" id="944289"/>
    <lineage>
        <taxon>Eukaryota</taxon>
        <taxon>Fungi</taxon>
        <taxon>Dikarya</taxon>
        <taxon>Basidiomycota</taxon>
        <taxon>Agaricomycotina</taxon>
        <taxon>Agaricomycetes</taxon>
        <taxon>Agaricomycetidae</taxon>
        <taxon>Agaricales</taxon>
        <taxon>Marasmiineae</taxon>
        <taxon>Omphalotaceae</taxon>
        <taxon>Collybiopsis</taxon>
        <taxon>Collybiopsis luxurians</taxon>
    </lineage>
</organism>
<feature type="non-terminal residue" evidence="3">
    <location>
        <position position="1"/>
    </location>
</feature>
<evidence type="ECO:0000256" key="1">
    <source>
        <dbReference type="SAM" id="MobiDB-lite"/>
    </source>
</evidence>
<gene>
    <name evidence="3" type="ORF">GYMLUDRAFT_228590</name>
</gene>
<feature type="compositionally biased region" description="Basic residues" evidence="1">
    <location>
        <begin position="15"/>
        <end position="25"/>
    </location>
</feature>
<evidence type="ECO:0000256" key="2">
    <source>
        <dbReference type="SAM" id="Phobius"/>
    </source>
</evidence>
<keyword evidence="2" id="KW-1133">Transmembrane helix</keyword>
<evidence type="ECO:0000313" key="3">
    <source>
        <dbReference type="EMBL" id="KIK57637.1"/>
    </source>
</evidence>
<evidence type="ECO:0000313" key="4">
    <source>
        <dbReference type="Proteomes" id="UP000053593"/>
    </source>
</evidence>
<keyword evidence="2" id="KW-0472">Membrane</keyword>
<keyword evidence="4" id="KW-1185">Reference proteome</keyword>
<dbReference type="EMBL" id="KN834789">
    <property type="protein sequence ID" value="KIK57637.1"/>
    <property type="molecule type" value="Genomic_DNA"/>
</dbReference>
<name>A0A0D0CHC4_9AGAR</name>
<proteinExistence type="predicted"/>
<accession>A0A0D0CHC4</accession>
<dbReference type="HOGENOM" id="CLU_2746925_0_0_1"/>
<feature type="transmembrane region" description="Helical" evidence="2">
    <location>
        <begin position="50"/>
        <end position="69"/>
    </location>
</feature>
<reference evidence="3 4" key="1">
    <citation type="submission" date="2014-04" db="EMBL/GenBank/DDBJ databases">
        <title>Evolutionary Origins and Diversification of the Mycorrhizal Mutualists.</title>
        <authorList>
            <consortium name="DOE Joint Genome Institute"/>
            <consortium name="Mycorrhizal Genomics Consortium"/>
            <person name="Kohler A."/>
            <person name="Kuo A."/>
            <person name="Nagy L.G."/>
            <person name="Floudas D."/>
            <person name="Copeland A."/>
            <person name="Barry K.W."/>
            <person name="Cichocki N."/>
            <person name="Veneault-Fourrey C."/>
            <person name="LaButti K."/>
            <person name="Lindquist E.A."/>
            <person name="Lipzen A."/>
            <person name="Lundell T."/>
            <person name="Morin E."/>
            <person name="Murat C."/>
            <person name="Riley R."/>
            <person name="Ohm R."/>
            <person name="Sun H."/>
            <person name="Tunlid A."/>
            <person name="Henrissat B."/>
            <person name="Grigoriev I.V."/>
            <person name="Hibbett D.S."/>
            <person name="Martin F."/>
        </authorList>
    </citation>
    <scope>NUCLEOTIDE SEQUENCE [LARGE SCALE GENOMIC DNA]</scope>
    <source>
        <strain evidence="3 4">FD-317 M1</strain>
    </source>
</reference>
<keyword evidence="2" id="KW-0812">Transmembrane</keyword>
<protein>
    <submittedName>
        <fullName evidence="3">Uncharacterized protein</fullName>
    </submittedName>
</protein>